<dbReference type="SMART" id="SM00320">
    <property type="entry name" value="WD40"/>
    <property type="match status" value="2"/>
</dbReference>
<keyword evidence="9" id="KW-1185">Reference proteome</keyword>
<dbReference type="PROSITE" id="PS50082">
    <property type="entry name" value="WD_REPEATS_2"/>
    <property type="match status" value="2"/>
</dbReference>
<dbReference type="SUPFAM" id="SSF50978">
    <property type="entry name" value="WD40 repeat-like"/>
    <property type="match status" value="1"/>
</dbReference>
<dbReference type="InterPro" id="IPR019775">
    <property type="entry name" value="WD40_repeat_CS"/>
</dbReference>
<evidence type="ECO:0000256" key="1">
    <source>
        <dbReference type="ARBA" id="ARBA00022574"/>
    </source>
</evidence>
<dbReference type="GO" id="GO:1990234">
    <property type="term" value="C:transferase complex"/>
    <property type="evidence" value="ECO:0007669"/>
    <property type="project" value="UniProtKB-ARBA"/>
</dbReference>
<dbReference type="PROSITE" id="PS00678">
    <property type="entry name" value="WD_REPEATS_1"/>
    <property type="match status" value="2"/>
</dbReference>
<dbReference type="EMBL" id="MU853229">
    <property type="protein sequence ID" value="KAK4123006.1"/>
    <property type="molecule type" value="Genomic_DNA"/>
</dbReference>
<dbReference type="InterPro" id="IPR015943">
    <property type="entry name" value="WD40/YVTN_repeat-like_dom_sf"/>
</dbReference>
<accession>A0AAN6Z2K9</accession>
<evidence type="ECO:0000256" key="6">
    <source>
        <dbReference type="ARBA" id="ARBA00043913"/>
    </source>
</evidence>
<feature type="repeat" description="WD" evidence="7">
    <location>
        <begin position="223"/>
        <end position="264"/>
    </location>
</feature>
<dbReference type="GeneID" id="87832385"/>
<evidence type="ECO:0000313" key="9">
    <source>
        <dbReference type="Proteomes" id="UP001302602"/>
    </source>
</evidence>
<proteinExistence type="inferred from homology"/>
<dbReference type="Pfam" id="PF00400">
    <property type="entry name" value="WD40"/>
    <property type="match status" value="2"/>
</dbReference>
<keyword evidence="2" id="KW-0677">Repeat</keyword>
<feature type="repeat" description="WD" evidence="7">
    <location>
        <begin position="278"/>
        <end position="319"/>
    </location>
</feature>
<dbReference type="GO" id="GO:0005634">
    <property type="term" value="C:nucleus"/>
    <property type="evidence" value="ECO:0007669"/>
    <property type="project" value="TreeGrafter"/>
</dbReference>
<organism evidence="8 9">
    <name type="scientific">Parathielavia appendiculata</name>
    <dbReference type="NCBI Taxonomy" id="2587402"/>
    <lineage>
        <taxon>Eukaryota</taxon>
        <taxon>Fungi</taxon>
        <taxon>Dikarya</taxon>
        <taxon>Ascomycota</taxon>
        <taxon>Pezizomycotina</taxon>
        <taxon>Sordariomycetes</taxon>
        <taxon>Sordariomycetidae</taxon>
        <taxon>Sordariales</taxon>
        <taxon>Chaetomiaceae</taxon>
        <taxon>Parathielavia</taxon>
    </lineage>
</organism>
<dbReference type="InterPro" id="IPR001680">
    <property type="entry name" value="WD40_rpt"/>
</dbReference>
<dbReference type="PANTHER" id="PTHR22847:SF637">
    <property type="entry name" value="WD REPEAT DOMAIN 5B"/>
    <property type="match status" value="1"/>
</dbReference>
<evidence type="ECO:0000256" key="2">
    <source>
        <dbReference type="ARBA" id="ARBA00022737"/>
    </source>
</evidence>
<keyword evidence="3" id="KW-0175">Coiled coil</keyword>
<comment type="caution">
    <text evidence="8">The sequence shown here is derived from an EMBL/GenBank/DDBJ whole genome shotgun (WGS) entry which is preliminary data.</text>
</comment>
<evidence type="ECO:0000256" key="7">
    <source>
        <dbReference type="PROSITE-ProRule" id="PRU00221"/>
    </source>
</evidence>
<dbReference type="Proteomes" id="UP001302602">
    <property type="component" value="Unassembled WGS sequence"/>
</dbReference>
<comment type="similarity">
    <text evidence="4">Belongs to the WD repeat MDV1/CAF4 family.</text>
</comment>
<reference evidence="8" key="2">
    <citation type="submission" date="2023-05" db="EMBL/GenBank/DDBJ databases">
        <authorList>
            <consortium name="Lawrence Berkeley National Laboratory"/>
            <person name="Steindorff A."/>
            <person name="Hensen N."/>
            <person name="Bonometti L."/>
            <person name="Westerberg I."/>
            <person name="Brannstrom I.O."/>
            <person name="Guillou S."/>
            <person name="Cros-Aarteil S."/>
            <person name="Calhoun S."/>
            <person name="Haridas S."/>
            <person name="Kuo A."/>
            <person name="Mondo S."/>
            <person name="Pangilinan J."/>
            <person name="Riley R."/>
            <person name="Labutti K."/>
            <person name="Andreopoulos B."/>
            <person name="Lipzen A."/>
            <person name="Chen C."/>
            <person name="Yanf M."/>
            <person name="Daum C."/>
            <person name="Ng V."/>
            <person name="Clum A."/>
            <person name="Ohm R."/>
            <person name="Martin F."/>
            <person name="Silar P."/>
            <person name="Natvig D."/>
            <person name="Lalanne C."/>
            <person name="Gautier V."/>
            <person name="Ament-Velasquez S.L."/>
            <person name="Kruys A."/>
            <person name="Hutchinson M.I."/>
            <person name="Powell A.J."/>
            <person name="Barry K."/>
            <person name="Miller A.N."/>
            <person name="Grigoriev I.V."/>
            <person name="Debuchy R."/>
            <person name="Gladieux P."/>
            <person name="Thoren M.H."/>
            <person name="Johannesson H."/>
        </authorList>
    </citation>
    <scope>NUCLEOTIDE SEQUENCE</scope>
    <source>
        <strain evidence="8">CBS 731.68</strain>
    </source>
</reference>
<dbReference type="PROSITE" id="PS50294">
    <property type="entry name" value="WD_REPEATS_REGION"/>
    <property type="match status" value="2"/>
</dbReference>
<reference evidence="8" key="1">
    <citation type="journal article" date="2023" name="Mol. Phylogenet. Evol.">
        <title>Genome-scale phylogeny and comparative genomics of the fungal order Sordariales.</title>
        <authorList>
            <person name="Hensen N."/>
            <person name="Bonometti L."/>
            <person name="Westerberg I."/>
            <person name="Brannstrom I.O."/>
            <person name="Guillou S."/>
            <person name="Cros-Aarteil S."/>
            <person name="Calhoun S."/>
            <person name="Haridas S."/>
            <person name="Kuo A."/>
            <person name="Mondo S."/>
            <person name="Pangilinan J."/>
            <person name="Riley R."/>
            <person name="LaButti K."/>
            <person name="Andreopoulos B."/>
            <person name="Lipzen A."/>
            <person name="Chen C."/>
            <person name="Yan M."/>
            <person name="Daum C."/>
            <person name="Ng V."/>
            <person name="Clum A."/>
            <person name="Steindorff A."/>
            <person name="Ohm R.A."/>
            <person name="Martin F."/>
            <person name="Silar P."/>
            <person name="Natvig D.O."/>
            <person name="Lalanne C."/>
            <person name="Gautier V."/>
            <person name="Ament-Velasquez S.L."/>
            <person name="Kruys A."/>
            <person name="Hutchinson M.I."/>
            <person name="Powell A.J."/>
            <person name="Barry K."/>
            <person name="Miller A.N."/>
            <person name="Grigoriev I.V."/>
            <person name="Debuchy R."/>
            <person name="Gladieux P."/>
            <person name="Hiltunen Thoren M."/>
            <person name="Johannesson H."/>
        </authorList>
    </citation>
    <scope>NUCLEOTIDE SEQUENCE</scope>
    <source>
        <strain evidence="8">CBS 731.68</strain>
    </source>
</reference>
<keyword evidence="1 7" id="KW-0853">WD repeat</keyword>
<dbReference type="RefSeq" id="XP_062646777.1">
    <property type="nucleotide sequence ID" value="XM_062795617.1"/>
</dbReference>
<gene>
    <name evidence="8" type="ORF">N657DRAFT_672068</name>
</gene>
<evidence type="ECO:0000313" key="8">
    <source>
        <dbReference type="EMBL" id="KAK4123006.1"/>
    </source>
</evidence>
<dbReference type="PANTHER" id="PTHR22847">
    <property type="entry name" value="WD40 REPEAT PROTEIN"/>
    <property type="match status" value="1"/>
</dbReference>
<evidence type="ECO:0000256" key="3">
    <source>
        <dbReference type="ARBA" id="ARBA00023054"/>
    </source>
</evidence>
<dbReference type="Gene3D" id="2.130.10.10">
    <property type="entry name" value="YVTN repeat-like/Quinoprotein amine dehydrogenase"/>
    <property type="match status" value="2"/>
</dbReference>
<dbReference type="InterPro" id="IPR036322">
    <property type="entry name" value="WD40_repeat_dom_sf"/>
</dbReference>
<name>A0AAN6Z2K9_9PEZI</name>
<protein>
    <recommendedName>
        <fullName evidence="5">Mitochondrial division protein 1</fullName>
    </recommendedName>
</protein>
<sequence>MAYVTVAQQLHLSPRSPHVGHNAAGRKFANAVGQQLRAKHISWVGDDHVSVDATDSLAELDTQHLAAPVNAYIDHKLTILKGRKGYNDSVLAEVSHEVRERAENTFLWVALAFKVLETVHGGYAVKRIKDMPPGLSELYDHMMTRIEEGQVIEPQDYPLAPIRYSCIFWADHLCSLSSDNSRLLGELTDDGKVFGFLKEYFLRWLEKRFYMPLRPVGAYRQTLEGHSGSVSIVAFSPDGKTLATASDDRTVRLWDTATGVHQQTLEGHRGSGAYRQTLEGHCGSVSAVAFSPDGKTLASASSDKTVRLWDAATGAHRQTLEGHGDSIWAVAFSMNAALATRNQPAVFSSSATIGSQEMGRAFFGFPPTIGQHVWRFMVTQSS</sequence>
<evidence type="ECO:0000256" key="5">
    <source>
        <dbReference type="ARBA" id="ARBA00039789"/>
    </source>
</evidence>
<comment type="function">
    <text evidence="6">Involved in mitochondrial fission. Acts as an adapter protein required to form mitochondrial fission complexes. Formation of these complexes is required to promote constriction and fission of the mitochondrial compartment at a late step in mitochondrial division.</text>
</comment>
<evidence type="ECO:0000256" key="4">
    <source>
        <dbReference type="ARBA" id="ARBA00038415"/>
    </source>
</evidence>
<dbReference type="AlphaFoldDB" id="A0AAN6Z2K9"/>